<evidence type="ECO:0000313" key="7">
    <source>
        <dbReference type="EMBL" id="BDZ49044.1"/>
    </source>
</evidence>
<evidence type="ECO:0000256" key="5">
    <source>
        <dbReference type="ARBA" id="ARBA00023163"/>
    </source>
</evidence>
<keyword evidence="2" id="KW-0805">Transcription regulation</keyword>
<keyword evidence="8" id="KW-1185">Reference proteome</keyword>
<dbReference type="EMBL" id="AP027732">
    <property type="protein sequence ID" value="BDZ49044.1"/>
    <property type="molecule type" value="Genomic_DNA"/>
</dbReference>
<gene>
    <name evidence="7" type="primary">iciA</name>
    <name evidence="7" type="ORF">GCM10025867_12850</name>
</gene>
<keyword evidence="5" id="KW-0804">Transcription</keyword>
<feature type="domain" description="HTH lysR-type" evidence="6">
    <location>
        <begin position="1"/>
        <end position="57"/>
    </location>
</feature>
<reference evidence="8" key="1">
    <citation type="journal article" date="2019" name="Int. J. Syst. Evol. Microbiol.">
        <title>The Global Catalogue of Microorganisms (GCM) 10K type strain sequencing project: providing services to taxonomists for standard genome sequencing and annotation.</title>
        <authorList>
            <consortium name="The Broad Institute Genomics Platform"/>
            <consortium name="The Broad Institute Genome Sequencing Center for Infectious Disease"/>
            <person name="Wu L."/>
            <person name="Ma J."/>
        </authorList>
    </citation>
    <scope>NUCLEOTIDE SEQUENCE [LARGE SCALE GENOMIC DNA]</scope>
    <source>
        <strain evidence="8">NBRC 108728</strain>
    </source>
</reference>
<dbReference type="InterPro" id="IPR000847">
    <property type="entry name" value="LysR_HTH_N"/>
</dbReference>
<dbReference type="InterPro" id="IPR036388">
    <property type="entry name" value="WH-like_DNA-bd_sf"/>
</dbReference>
<dbReference type="PANTHER" id="PTHR30579">
    <property type="entry name" value="TRANSCRIPTIONAL REGULATOR"/>
    <property type="match status" value="1"/>
</dbReference>
<evidence type="ECO:0000259" key="6">
    <source>
        <dbReference type="PROSITE" id="PS50931"/>
    </source>
</evidence>
<sequence>MQMDQLETLSALVDEGTFEAAARRLHVTASAVSQRVKAMETSTGRVLVQRTTPVSLTEAGMVVLRYARQVELLEADTRRALDGPDDTSGASRIALAVNADSLATWFLEALAGLGDDLGVVFDLHREDQEHTTRLLRSGTVMAAVTSTREPVQGCTTQALGAMRYRAVCSPGFALRWGLRDPAPSSLAAAPVVYFDRDDDLQESFVRKHTGSASTAPRHYIPTSDDFARAVALGFGWGVLPEQQCLGAIAEGRLVELAPDDPLDVPLYWQRWNLASVLLDAVTEAVRVAGAGSLRQ</sequence>
<evidence type="ECO:0000256" key="2">
    <source>
        <dbReference type="ARBA" id="ARBA00023015"/>
    </source>
</evidence>
<dbReference type="InterPro" id="IPR050176">
    <property type="entry name" value="LTTR"/>
</dbReference>
<dbReference type="SUPFAM" id="SSF46785">
    <property type="entry name" value="Winged helix' DNA-binding domain"/>
    <property type="match status" value="1"/>
</dbReference>
<organism evidence="7 8">
    <name type="scientific">Frondihabitans sucicola</name>
    <dbReference type="NCBI Taxonomy" id="1268041"/>
    <lineage>
        <taxon>Bacteria</taxon>
        <taxon>Bacillati</taxon>
        <taxon>Actinomycetota</taxon>
        <taxon>Actinomycetes</taxon>
        <taxon>Micrococcales</taxon>
        <taxon>Microbacteriaceae</taxon>
        <taxon>Frondihabitans</taxon>
    </lineage>
</organism>
<dbReference type="NCBIfam" id="NF009888">
    <property type="entry name" value="PRK13348.1"/>
    <property type="match status" value="1"/>
</dbReference>
<dbReference type="Pfam" id="PF00126">
    <property type="entry name" value="HTH_1"/>
    <property type="match status" value="1"/>
</dbReference>
<dbReference type="InterPro" id="IPR017685">
    <property type="entry name" value="ArgP"/>
</dbReference>
<evidence type="ECO:0000256" key="3">
    <source>
        <dbReference type="ARBA" id="ARBA00023125"/>
    </source>
</evidence>
<protein>
    <submittedName>
        <fullName evidence="7">Transcriptional regulator ArgP</fullName>
    </submittedName>
</protein>
<evidence type="ECO:0000256" key="4">
    <source>
        <dbReference type="ARBA" id="ARBA00023159"/>
    </source>
</evidence>
<keyword evidence="3" id="KW-0238">DNA-binding</keyword>
<dbReference type="SUPFAM" id="SSF53850">
    <property type="entry name" value="Periplasmic binding protein-like II"/>
    <property type="match status" value="1"/>
</dbReference>
<dbReference type="Proteomes" id="UP001321486">
    <property type="component" value="Chromosome"/>
</dbReference>
<dbReference type="PANTHER" id="PTHR30579:SF2">
    <property type="entry name" value="HTH-TYPE TRANSCRIPTIONAL REGULATOR ARGP"/>
    <property type="match status" value="1"/>
</dbReference>
<dbReference type="Gene3D" id="3.40.190.290">
    <property type="match status" value="1"/>
</dbReference>
<proteinExistence type="inferred from homology"/>
<dbReference type="Gene3D" id="1.10.10.10">
    <property type="entry name" value="Winged helix-like DNA-binding domain superfamily/Winged helix DNA-binding domain"/>
    <property type="match status" value="1"/>
</dbReference>
<comment type="similarity">
    <text evidence="1">Belongs to the LysR transcriptional regulatory family.</text>
</comment>
<dbReference type="PROSITE" id="PS50931">
    <property type="entry name" value="HTH_LYSR"/>
    <property type="match status" value="1"/>
</dbReference>
<dbReference type="NCBIfam" id="TIGR03298">
    <property type="entry name" value="argP"/>
    <property type="match status" value="1"/>
</dbReference>
<dbReference type="InterPro" id="IPR005119">
    <property type="entry name" value="LysR_subst-bd"/>
</dbReference>
<dbReference type="Pfam" id="PF03466">
    <property type="entry name" value="LysR_substrate"/>
    <property type="match status" value="1"/>
</dbReference>
<accession>A0ABN6XVV8</accession>
<dbReference type="NCBIfam" id="NF002964">
    <property type="entry name" value="PRK03635.1"/>
    <property type="match status" value="1"/>
</dbReference>
<evidence type="ECO:0000256" key="1">
    <source>
        <dbReference type="ARBA" id="ARBA00009437"/>
    </source>
</evidence>
<dbReference type="InterPro" id="IPR036390">
    <property type="entry name" value="WH_DNA-bd_sf"/>
</dbReference>
<name>A0ABN6XVV8_9MICO</name>
<evidence type="ECO:0000313" key="8">
    <source>
        <dbReference type="Proteomes" id="UP001321486"/>
    </source>
</evidence>
<keyword evidence="4" id="KW-0010">Activator</keyword>